<accession>A0ABP7TDK2</accession>
<dbReference type="Proteomes" id="UP001500235">
    <property type="component" value="Unassembled WGS sequence"/>
</dbReference>
<dbReference type="PROSITE" id="PS51257">
    <property type="entry name" value="PROKAR_LIPOPROTEIN"/>
    <property type="match status" value="1"/>
</dbReference>
<evidence type="ECO:0000313" key="3">
    <source>
        <dbReference type="EMBL" id="GAA4024772.1"/>
    </source>
</evidence>
<name>A0ABP7TDK2_9SPHN</name>
<proteinExistence type="predicted"/>
<reference evidence="4" key="1">
    <citation type="journal article" date="2019" name="Int. J. Syst. Evol. Microbiol.">
        <title>The Global Catalogue of Microorganisms (GCM) 10K type strain sequencing project: providing services to taxonomists for standard genome sequencing and annotation.</title>
        <authorList>
            <consortium name="The Broad Institute Genomics Platform"/>
            <consortium name="The Broad Institute Genome Sequencing Center for Infectious Disease"/>
            <person name="Wu L."/>
            <person name="Ma J."/>
        </authorList>
    </citation>
    <scope>NUCLEOTIDE SEQUENCE [LARGE SCALE GENOMIC DNA]</scope>
    <source>
        <strain evidence="4">JCM 17563</strain>
    </source>
</reference>
<gene>
    <name evidence="3" type="ORF">GCM10022280_27080</name>
</gene>
<sequence>MPMRRLLPFAALSVAACAGTPPPAPTPQPASLPAQPTERGALIGRSQAELVARLGNPTFQVREGIGLKLQWQNDRCVIDAYLYPPASGTGVATATHVDSRRPLSGDDLPQDACLASFSG</sequence>
<evidence type="ECO:0000313" key="4">
    <source>
        <dbReference type="Proteomes" id="UP001500235"/>
    </source>
</evidence>
<feature type="signal peptide" evidence="2">
    <location>
        <begin position="1"/>
        <end position="18"/>
    </location>
</feature>
<comment type="caution">
    <text evidence="3">The sequence shown here is derived from an EMBL/GenBank/DDBJ whole genome shotgun (WGS) entry which is preliminary data.</text>
</comment>
<protein>
    <submittedName>
        <fullName evidence="3">Uncharacterized protein</fullName>
    </submittedName>
</protein>
<feature type="region of interest" description="Disordered" evidence="1">
    <location>
        <begin position="19"/>
        <end position="40"/>
    </location>
</feature>
<keyword evidence="2" id="KW-0732">Signal</keyword>
<dbReference type="EMBL" id="BAABBQ010000001">
    <property type="protein sequence ID" value="GAA4024772.1"/>
    <property type="molecule type" value="Genomic_DNA"/>
</dbReference>
<feature type="compositionally biased region" description="Pro residues" evidence="1">
    <location>
        <begin position="20"/>
        <end position="30"/>
    </location>
</feature>
<evidence type="ECO:0000256" key="2">
    <source>
        <dbReference type="SAM" id="SignalP"/>
    </source>
</evidence>
<organism evidence="3 4">
    <name type="scientific">Sphingomonas swuensis</name>
    <dbReference type="NCBI Taxonomy" id="977800"/>
    <lineage>
        <taxon>Bacteria</taxon>
        <taxon>Pseudomonadati</taxon>
        <taxon>Pseudomonadota</taxon>
        <taxon>Alphaproteobacteria</taxon>
        <taxon>Sphingomonadales</taxon>
        <taxon>Sphingomonadaceae</taxon>
        <taxon>Sphingomonas</taxon>
    </lineage>
</organism>
<evidence type="ECO:0000256" key="1">
    <source>
        <dbReference type="SAM" id="MobiDB-lite"/>
    </source>
</evidence>
<keyword evidence="4" id="KW-1185">Reference proteome</keyword>
<feature type="chain" id="PRO_5046775096" evidence="2">
    <location>
        <begin position="19"/>
        <end position="119"/>
    </location>
</feature>